<dbReference type="Proteomes" id="UP000215902">
    <property type="component" value="Unassembled WGS sequence"/>
</dbReference>
<evidence type="ECO:0000256" key="1">
    <source>
        <dbReference type="SAM" id="MobiDB-lite"/>
    </source>
</evidence>
<gene>
    <name evidence="2" type="ORF">BOX15_Mlig001585g2</name>
</gene>
<organism evidence="2 3">
    <name type="scientific">Macrostomum lignano</name>
    <dbReference type="NCBI Taxonomy" id="282301"/>
    <lineage>
        <taxon>Eukaryota</taxon>
        <taxon>Metazoa</taxon>
        <taxon>Spiralia</taxon>
        <taxon>Lophotrochozoa</taxon>
        <taxon>Platyhelminthes</taxon>
        <taxon>Rhabditophora</taxon>
        <taxon>Macrostomorpha</taxon>
        <taxon>Macrostomida</taxon>
        <taxon>Macrostomidae</taxon>
        <taxon>Macrostomum</taxon>
    </lineage>
</organism>
<evidence type="ECO:0000313" key="3">
    <source>
        <dbReference type="Proteomes" id="UP000215902"/>
    </source>
</evidence>
<dbReference type="AlphaFoldDB" id="A0A267E5P0"/>
<feature type="region of interest" description="Disordered" evidence="1">
    <location>
        <begin position="109"/>
        <end position="128"/>
    </location>
</feature>
<feature type="compositionally biased region" description="Basic and acidic residues" evidence="1">
    <location>
        <begin position="223"/>
        <end position="233"/>
    </location>
</feature>
<feature type="compositionally biased region" description="Low complexity" evidence="1">
    <location>
        <begin position="109"/>
        <end position="124"/>
    </location>
</feature>
<protein>
    <submittedName>
        <fullName evidence="2">Uncharacterized protein</fullName>
    </submittedName>
</protein>
<feature type="compositionally biased region" description="Low complexity" evidence="1">
    <location>
        <begin position="185"/>
        <end position="209"/>
    </location>
</feature>
<comment type="caution">
    <text evidence="2">The sequence shown here is derived from an EMBL/GenBank/DDBJ whole genome shotgun (WGS) entry which is preliminary data.</text>
</comment>
<name>A0A267E5P0_9PLAT</name>
<evidence type="ECO:0000313" key="2">
    <source>
        <dbReference type="EMBL" id="PAA56880.1"/>
    </source>
</evidence>
<feature type="region of interest" description="Disordered" evidence="1">
    <location>
        <begin position="160"/>
        <end position="233"/>
    </location>
</feature>
<proteinExistence type="predicted"/>
<dbReference type="EMBL" id="NIVC01002562">
    <property type="protein sequence ID" value="PAA56880.1"/>
    <property type="molecule type" value="Genomic_DNA"/>
</dbReference>
<reference evidence="2 3" key="1">
    <citation type="submission" date="2017-06" db="EMBL/GenBank/DDBJ databases">
        <title>A platform for efficient transgenesis in Macrostomum lignano, a flatworm model organism for stem cell research.</title>
        <authorList>
            <person name="Berezikov E."/>
        </authorList>
    </citation>
    <scope>NUCLEOTIDE SEQUENCE [LARGE SCALE GENOMIC DNA]</scope>
    <source>
        <strain evidence="2">DV1</strain>
        <tissue evidence="2">Whole organism</tissue>
    </source>
</reference>
<keyword evidence="3" id="KW-1185">Reference proteome</keyword>
<accession>A0A267E5P0</accession>
<sequence>MKPKAAAASATPSRFTAITGITGTTNTGTLRLRVPATGELSAAPIIIRMSSRARQLGPDCPAPVPETQQPVQQLRAQEAPSTASARELAHEQLFSANLSVACAWDNLSLSSSSESSDPQPASPSSRKRKLSSPLFVACDLNAAAAAAASAAVATSGTTGAADKQCFSPSLQSPLTPPAAKRPCHQQQQQQQQQQSGSDRSAGSSPVSACGSGGGGGGWSPLRCSDRDGASAAS</sequence>